<dbReference type="SUPFAM" id="SSF56112">
    <property type="entry name" value="Protein kinase-like (PK-like)"/>
    <property type="match status" value="1"/>
</dbReference>
<dbReference type="Gene3D" id="1.10.510.10">
    <property type="entry name" value="Transferase(Phosphotransferase) domain 1"/>
    <property type="match status" value="1"/>
</dbReference>
<comment type="similarity">
    <text evidence="10">Belongs to the protein kinase superfamily.</text>
</comment>
<feature type="compositionally biased region" description="Basic and acidic residues" evidence="11">
    <location>
        <begin position="55"/>
        <end position="69"/>
    </location>
</feature>
<dbReference type="InterPro" id="IPR011009">
    <property type="entry name" value="Kinase-like_dom_sf"/>
</dbReference>
<keyword evidence="6 9" id="KW-0067">ATP-binding</keyword>
<feature type="domain" description="Protein kinase" evidence="12">
    <location>
        <begin position="110"/>
        <end position="473"/>
    </location>
</feature>
<accession>A0A9W9BK87</accession>
<dbReference type="PANTHER" id="PTHR47634">
    <property type="entry name" value="PROTEIN KINASE DOMAIN-CONTAINING PROTEIN-RELATED"/>
    <property type="match status" value="1"/>
</dbReference>
<proteinExistence type="inferred from homology"/>
<dbReference type="GO" id="GO:0004674">
    <property type="term" value="F:protein serine/threonine kinase activity"/>
    <property type="evidence" value="ECO:0007669"/>
    <property type="project" value="UniProtKB-KW"/>
</dbReference>
<evidence type="ECO:0000256" key="10">
    <source>
        <dbReference type="RuleBase" id="RU000304"/>
    </source>
</evidence>
<dbReference type="PANTHER" id="PTHR47634:SF9">
    <property type="entry name" value="PROTEIN KINASE DOMAIN-CONTAINING PROTEIN-RELATED"/>
    <property type="match status" value="1"/>
</dbReference>
<dbReference type="EMBL" id="JAOPEN010000002">
    <property type="protein sequence ID" value="KAJ4861388.1"/>
    <property type="molecule type" value="Genomic_DNA"/>
</dbReference>
<keyword evidence="5 13" id="KW-0418">Kinase</keyword>
<evidence type="ECO:0000313" key="13">
    <source>
        <dbReference type="EMBL" id="KAJ4861388.1"/>
    </source>
</evidence>
<evidence type="ECO:0000256" key="11">
    <source>
        <dbReference type="SAM" id="MobiDB-lite"/>
    </source>
</evidence>
<dbReference type="PROSITE" id="PS50011">
    <property type="entry name" value="PROTEIN_KINASE_DOM"/>
    <property type="match status" value="1"/>
</dbReference>
<dbReference type="InterPro" id="IPR051334">
    <property type="entry name" value="SRPK"/>
</dbReference>
<comment type="catalytic activity">
    <reaction evidence="8">
        <text>L-seryl-[protein] + ATP = O-phospho-L-seryl-[protein] + ADP + H(+)</text>
        <dbReference type="Rhea" id="RHEA:17989"/>
        <dbReference type="Rhea" id="RHEA-COMP:9863"/>
        <dbReference type="Rhea" id="RHEA-COMP:11604"/>
        <dbReference type="ChEBI" id="CHEBI:15378"/>
        <dbReference type="ChEBI" id="CHEBI:29999"/>
        <dbReference type="ChEBI" id="CHEBI:30616"/>
        <dbReference type="ChEBI" id="CHEBI:83421"/>
        <dbReference type="ChEBI" id="CHEBI:456216"/>
        <dbReference type="EC" id="2.7.11.1"/>
    </reaction>
</comment>
<dbReference type="InterPro" id="IPR008271">
    <property type="entry name" value="Ser/Thr_kinase_AS"/>
</dbReference>
<feature type="region of interest" description="Disordered" evidence="11">
    <location>
        <begin position="55"/>
        <end position="85"/>
    </location>
</feature>
<dbReference type="InterPro" id="IPR000719">
    <property type="entry name" value="Prot_kinase_dom"/>
</dbReference>
<keyword evidence="2 10" id="KW-0723">Serine/threonine-protein kinase</keyword>
<dbReference type="GO" id="GO:0005524">
    <property type="term" value="F:ATP binding"/>
    <property type="evidence" value="ECO:0007669"/>
    <property type="project" value="UniProtKB-UniRule"/>
</dbReference>
<evidence type="ECO:0000256" key="4">
    <source>
        <dbReference type="ARBA" id="ARBA00022741"/>
    </source>
</evidence>
<keyword evidence="3" id="KW-0808">Transferase</keyword>
<comment type="catalytic activity">
    <reaction evidence="7">
        <text>L-threonyl-[protein] + ATP = O-phospho-L-threonyl-[protein] + ADP + H(+)</text>
        <dbReference type="Rhea" id="RHEA:46608"/>
        <dbReference type="Rhea" id="RHEA-COMP:11060"/>
        <dbReference type="Rhea" id="RHEA-COMP:11605"/>
        <dbReference type="ChEBI" id="CHEBI:15378"/>
        <dbReference type="ChEBI" id="CHEBI:30013"/>
        <dbReference type="ChEBI" id="CHEBI:30616"/>
        <dbReference type="ChEBI" id="CHEBI:61977"/>
        <dbReference type="ChEBI" id="CHEBI:456216"/>
        <dbReference type="EC" id="2.7.11.1"/>
    </reaction>
</comment>
<dbReference type="Pfam" id="PF00069">
    <property type="entry name" value="Pkinase"/>
    <property type="match status" value="2"/>
</dbReference>
<evidence type="ECO:0000256" key="7">
    <source>
        <dbReference type="ARBA" id="ARBA00047899"/>
    </source>
</evidence>
<organism evidence="13 14">
    <name type="scientific">Trichoderma breve</name>
    <dbReference type="NCBI Taxonomy" id="2034170"/>
    <lineage>
        <taxon>Eukaryota</taxon>
        <taxon>Fungi</taxon>
        <taxon>Dikarya</taxon>
        <taxon>Ascomycota</taxon>
        <taxon>Pezizomycotina</taxon>
        <taxon>Sordariomycetes</taxon>
        <taxon>Hypocreomycetidae</taxon>
        <taxon>Hypocreales</taxon>
        <taxon>Hypocreaceae</taxon>
        <taxon>Trichoderma</taxon>
    </lineage>
</organism>
<dbReference type="GO" id="GO:0050684">
    <property type="term" value="P:regulation of mRNA processing"/>
    <property type="evidence" value="ECO:0007669"/>
    <property type="project" value="TreeGrafter"/>
</dbReference>
<dbReference type="SMART" id="SM00220">
    <property type="entry name" value="S_TKc"/>
    <property type="match status" value="1"/>
</dbReference>
<evidence type="ECO:0000256" key="8">
    <source>
        <dbReference type="ARBA" id="ARBA00048679"/>
    </source>
</evidence>
<keyword evidence="14" id="KW-1185">Reference proteome</keyword>
<name>A0A9W9BK87_9HYPO</name>
<protein>
    <recommendedName>
        <fullName evidence="1">non-specific serine/threonine protein kinase</fullName>
        <ecNumber evidence="1">2.7.11.1</ecNumber>
    </recommendedName>
</protein>
<keyword evidence="4 9" id="KW-0547">Nucleotide-binding</keyword>
<dbReference type="RefSeq" id="XP_056030444.1">
    <property type="nucleotide sequence ID" value="XM_056169552.1"/>
</dbReference>
<evidence type="ECO:0000259" key="12">
    <source>
        <dbReference type="PROSITE" id="PS50011"/>
    </source>
</evidence>
<comment type="caution">
    <text evidence="13">The sequence shown here is derived from an EMBL/GenBank/DDBJ whole genome shotgun (WGS) entry which is preliminary data.</text>
</comment>
<dbReference type="PROSITE" id="PS00107">
    <property type="entry name" value="PROTEIN_KINASE_ATP"/>
    <property type="match status" value="1"/>
</dbReference>
<evidence type="ECO:0000256" key="1">
    <source>
        <dbReference type="ARBA" id="ARBA00012513"/>
    </source>
</evidence>
<dbReference type="Gene3D" id="3.30.200.20">
    <property type="entry name" value="Phosphorylase Kinase, domain 1"/>
    <property type="match status" value="1"/>
</dbReference>
<sequence>MSSLSSIQRRGAIPTYTSLTATGFLDNYNPNEASSEALASKIVSMPEFVVEYEETKDLGSIEEPKKVEEPQDDTAPQQNATSEDIEEGKAAYRPGGFHPVYIGDIFNDRYEVLNKIGYGGYSTVWLVKDLQDNDDDDASNVYRALKVLRANCYGHGTDTSEREILRCLRDGSRDHPGYPYVCHLIDDFEHQGPNGTHVCFIFELMGETLRSFGTWFPLDGMIPYEIMLRFAIQLVLALWYAHDHDVIHTDIKPNNIFVKFRDWSFIESGYLKEIPVPQQDREETEYRPVPSQPLRWFYFDYNAKYSADFDITLGDWGVSSWTTRHLTEVIQPVLLRAPEVIIGAPWDASTDWWNFGAVLLEVFRTVRMFDGGVPPDGHYEIKEHLIEIIDFFGPFPKKLLEKGNQDLVRDLFDDEGRIKDAEPLDRPGLMSETITPGMGQTLREAFVSFMNLLMKIDPEERPSALDLLRHPFLGAVQ</sequence>
<dbReference type="InterPro" id="IPR017441">
    <property type="entry name" value="Protein_kinase_ATP_BS"/>
</dbReference>
<feature type="binding site" evidence="9">
    <location>
        <position position="146"/>
    </location>
    <ligand>
        <name>ATP</name>
        <dbReference type="ChEBI" id="CHEBI:30616"/>
    </ligand>
</feature>
<dbReference type="GeneID" id="80864240"/>
<evidence type="ECO:0000256" key="3">
    <source>
        <dbReference type="ARBA" id="ARBA00022679"/>
    </source>
</evidence>
<evidence type="ECO:0000256" key="5">
    <source>
        <dbReference type="ARBA" id="ARBA00022777"/>
    </source>
</evidence>
<evidence type="ECO:0000256" key="6">
    <source>
        <dbReference type="ARBA" id="ARBA00022840"/>
    </source>
</evidence>
<dbReference type="AlphaFoldDB" id="A0A9W9BK87"/>
<reference evidence="13" key="1">
    <citation type="submission" date="2022-09" db="EMBL/GenBank/DDBJ databases">
        <title>Chromosome-level assembly of Trichoderma breve T069, a fungus used in development of biopesticide product.</title>
        <authorList>
            <person name="Lin R."/>
            <person name="Liu T."/>
        </authorList>
    </citation>
    <scope>NUCLEOTIDE SEQUENCE</scope>
    <source>
        <strain evidence="13">T069</strain>
    </source>
</reference>
<dbReference type="GO" id="GO:0000245">
    <property type="term" value="P:spliceosomal complex assembly"/>
    <property type="evidence" value="ECO:0007669"/>
    <property type="project" value="TreeGrafter"/>
</dbReference>
<dbReference type="EC" id="2.7.11.1" evidence="1"/>
<evidence type="ECO:0000313" key="14">
    <source>
        <dbReference type="Proteomes" id="UP001140511"/>
    </source>
</evidence>
<gene>
    <name evidence="13" type="ORF">T069G_02342</name>
</gene>
<dbReference type="PROSITE" id="PS00108">
    <property type="entry name" value="PROTEIN_KINASE_ST"/>
    <property type="match status" value="1"/>
</dbReference>
<dbReference type="Proteomes" id="UP001140511">
    <property type="component" value="Unassembled WGS sequence"/>
</dbReference>
<evidence type="ECO:0000256" key="9">
    <source>
        <dbReference type="PROSITE-ProRule" id="PRU10141"/>
    </source>
</evidence>
<evidence type="ECO:0000256" key="2">
    <source>
        <dbReference type="ARBA" id="ARBA00022527"/>
    </source>
</evidence>